<dbReference type="InterPro" id="IPR012997">
    <property type="entry name" value="RplA"/>
</dbReference>
<evidence type="ECO:0000256" key="1">
    <source>
        <dbReference type="ARBA" id="ARBA00022729"/>
    </source>
</evidence>
<evidence type="ECO:0000259" key="4">
    <source>
        <dbReference type="PROSITE" id="PS51724"/>
    </source>
</evidence>
<dbReference type="NCBIfam" id="TIGR00413">
    <property type="entry name" value="rlpA"/>
    <property type="match status" value="1"/>
</dbReference>
<dbReference type="HAMAP" id="MF_02071">
    <property type="entry name" value="RlpA"/>
    <property type="match status" value="1"/>
</dbReference>
<dbReference type="Pfam" id="PF03330">
    <property type="entry name" value="DPBB_1"/>
    <property type="match status" value="1"/>
</dbReference>
<dbReference type="Gene3D" id="3.30.70.1070">
    <property type="entry name" value="Sporulation related repeat"/>
    <property type="match status" value="1"/>
</dbReference>
<dbReference type="SUPFAM" id="SSF110997">
    <property type="entry name" value="Sporulation related repeat"/>
    <property type="match status" value="1"/>
</dbReference>
<dbReference type="Gene3D" id="2.40.40.10">
    <property type="entry name" value="RlpA-like domain"/>
    <property type="match status" value="1"/>
</dbReference>
<dbReference type="AlphaFoldDB" id="A0A381NRP5"/>
<dbReference type="InterPro" id="IPR007730">
    <property type="entry name" value="SPOR-like_dom"/>
</dbReference>
<dbReference type="GO" id="GO:0009279">
    <property type="term" value="C:cell outer membrane"/>
    <property type="evidence" value="ECO:0007669"/>
    <property type="project" value="TreeGrafter"/>
</dbReference>
<organism evidence="5">
    <name type="scientific">marine metagenome</name>
    <dbReference type="NCBI Taxonomy" id="408172"/>
    <lineage>
        <taxon>unclassified sequences</taxon>
        <taxon>metagenomes</taxon>
        <taxon>ecological metagenomes</taxon>
    </lineage>
</organism>
<keyword evidence="2" id="KW-0456">Lyase</keyword>
<proteinExistence type="inferred from homology"/>
<dbReference type="InterPro" id="IPR009009">
    <property type="entry name" value="RlpA-like_DPBB"/>
</dbReference>
<dbReference type="PROSITE" id="PS51257">
    <property type="entry name" value="PROKAR_LIPOPROTEIN"/>
    <property type="match status" value="1"/>
</dbReference>
<dbReference type="InterPro" id="IPR036908">
    <property type="entry name" value="RlpA-like_sf"/>
</dbReference>
<dbReference type="PANTHER" id="PTHR34183:SF1">
    <property type="entry name" value="ENDOLYTIC PEPTIDOGLYCAN TRANSGLYCOSYLASE RLPA"/>
    <property type="match status" value="1"/>
</dbReference>
<name>A0A381NRP5_9ZZZZ</name>
<reference evidence="5" key="1">
    <citation type="submission" date="2018-05" db="EMBL/GenBank/DDBJ databases">
        <authorList>
            <person name="Lanie J.A."/>
            <person name="Ng W.-L."/>
            <person name="Kazmierczak K.M."/>
            <person name="Andrzejewski T.M."/>
            <person name="Davidsen T.M."/>
            <person name="Wayne K.J."/>
            <person name="Tettelin H."/>
            <person name="Glass J.I."/>
            <person name="Rusch D."/>
            <person name="Podicherti R."/>
            <person name="Tsui H.-C.T."/>
            <person name="Winkler M.E."/>
        </authorList>
    </citation>
    <scope>NUCLEOTIDE SEQUENCE</scope>
</reference>
<dbReference type="InterPro" id="IPR034718">
    <property type="entry name" value="RlpA"/>
</dbReference>
<keyword evidence="3" id="KW-0961">Cell wall biogenesis/degradation</keyword>
<gene>
    <name evidence="5" type="ORF">METZ01_LOCUS10130</name>
</gene>
<dbReference type="EMBL" id="UINC01000553">
    <property type="protein sequence ID" value="SUZ57276.1"/>
    <property type="molecule type" value="Genomic_DNA"/>
</dbReference>
<dbReference type="GO" id="GO:0016829">
    <property type="term" value="F:lyase activity"/>
    <property type="evidence" value="ECO:0007669"/>
    <property type="project" value="UniProtKB-KW"/>
</dbReference>
<dbReference type="Pfam" id="PF05036">
    <property type="entry name" value="SPOR"/>
    <property type="match status" value="1"/>
</dbReference>
<evidence type="ECO:0000256" key="2">
    <source>
        <dbReference type="ARBA" id="ARBA00023239"/>
    </source>
</evidence>
<evidence type="ECO:0000256" key="3">
    <source>
        <dbReference type="ARBA" id="ARBA00023316"/>
    </source>
</evidence>
<dbReference type="SUPFAM" id="SSF50685">
    <property type="entry name" value="Barwin-like endoglucanases"/>
    <property type="match status" value="1"/>
</dbReference>
<dbReference type="GO" id="GO:0071555">
    <property type="term" value="P:cell wall organization"/>
    <property type="evidence" value="ECO:0007669"/>
    <property type="project" value="UniProtKB-KW"/>
</dbReference>
<dbReference type="PANTHER" id="PTHR34183">
    <property type="entry name" value="ENDOLYTIC PEPTIDOGLYCAN TRANSGLYCOSYLASE RLPA"/>
    <property type="match status" value="1"/>
</dbReference>
<sequence length="264" mass="30360">MINFDKLLVLIVLFLTSCSQNNINFYNKKIGNPYYGGVYKIGNSYKIGDTLYFPKKDYNYEEIGVASWYGKEFHGKLTSNGERYDMYRMTAAHKTLPLPTKVKVTNLENNKSVILRVNDRGPFVKNRVIDVSMRAAEKLGFKEEGTSKVIVRYFSEAPVYDKYGNLLTKKHNMINKGDFYSPQKKIHKKNYSLLIGSFQDKKNVENIKSKLEGFGGLSVEKNKVNGKILYKIILGPYKSINFVNRIKNEVLKNGIKNTKILTFE</sequence>
<feature type="domain" description="SPOR" evidence="4">
    <location>
        <begin position="185"/>
        <end position="263"/>
    </location>
</feature>
<protein>
    <recommendedName>
        <fullName evidence="4">SPOR domain-containing protein</fullName>
    </recommendedName>
</protein>
<dbReference type="PROSITE" id="PS51724">
    <property type="entry name" value="SPOR"/>
    <property type="match status" value="1"/>
</dbReference>
<accession>A0A381NRP5</accession>
<keyword evidence="1" id="KW-0732">Signal</keyword>
<dbReference type="CDD" id="cd22268">
    <property type="entry name" value="DPBB_RlpA-like"/>
    <property type="match status" value="1"/>
</dbReference>
<dbReference type="GO" id="GO:0042834">
    <property type="term" value="F:peptidoglycan binding"/>
    <property type="evidence" value="ECO:0007669"/>
    <property type="project" value="InterPro"/>
</dbReference>
<dbReference type="InterPro" id="IPR036680">
    <property type="entry name" value="SPOR-like_sf"/>
</dbReference>
<evidence type="ECO:0000313" key="5">
    <source>
        <dbReference type="EMBL" id="SUZ57276.1"/>
    </source>
</evidence>